<dbReference type="Gene3D" id="2.60.40.4150">
    <property type="entry name" value="Type VI secretion system, lipoprotein SciN"/>
    <property type="match status" value="1"/>
</dbReference>
<gene>
    <name evidence="3" type="primary">tssJ</name>
    <name evidence="3" type="ORF">NG900_06070</name>
</gene>
<accession>A0ABT1AHA0</accession>
<dbReference type="InterPro" id="IPR038706">
    <property type="entry name" value="Type_VI_SciN-like_sf"/>
</dbReference>
<reference evidence="3" key="1">
    <citation type="submission" date="2022-06" db="EMBL/GenBank/DDBJ databases">
        <authorList>
            <person name="Lu C.-H."/>
        </authorList>
    </citation>
    <scope>NUCLEOTIDE SEQUENCE</scope>
    <source>
        <strain evidence="3">21MJYT02-11</strain>
    </source>
</reference>
<reference evidence="3" key="2">
    <citation type="journal article" date="2023" name="Front. Microbiol.">
        <title>Ralstonia chuxiongensis sp. nov., Ralstonia mojiangensis sp. nov., and Ralstonia soli sp. nov., isolated from tobacco fields, are three novel species in the family Burkholderiaceae.</title>
        <authorList>
            <person name="Lu C.H."/>
            <person name="Zhang Y.Y."/>
            <person name="Jiang N."/>
            <person name="Chen W."/>
            <person name="Shao X."/>
            <person name="Zhao Z.M."/>
            <person name="Lu W.L."/>
            <person name="Hu X."/>
            <person name="Xi Y.X."/>
            <person name="Zou S.Y."/>
            <person name="Wei Q.J."/>
            <person name="Lin Z.L."/>
            <person name="Gong L."/>
            <person name="Gai X.T."/>
            <person name="Zhang L.Q."/>
            <person name="Li J.Y."/>
            <person name="Jin Y."/>
            <person name="Xia Z.Y."/>
        </authorList>
    </citation>
    <scope>NUCLEOTIDE SEQUENCE</scope>
    <source>
        <strain evidence="3">21MJYT02-11</strain>
    </source>
</reference>
<dbReference type="Pfam" id="PF12790">
    <property type="entry name" value="T6SS-SciN"/>
    <property type="match status" value="1"/>
</dbReference>
<dbReference type="InterPro" id="IPR017734">
    <property type="entry name" value="T6SS_SciN"/>
</dbReference>
<dbReference type="NCBIfam" id="TIGR03352">
    <property type="entry name" value="VI_chp_3"/>
    <property type="match status" value="1"/>
</dbReference>
<evidence type="ECO:0000256" key="1">
    <source>
        <dbReference type="SAM" id="MobiDB-lite"/>
    </source>
</evidence>
<dbReference type="PROSITE" id="PS51257">
    <property type="entry name" value="PROKAR_LIPOPROTEIN"/>
    <property type="match status" value="1"/>
</dbReference>
<feature type="compositionally biased region" description="Polar residues" evidence="1">
    <location>
        <begin position="183"/>
        <end position="205"/>
    </location>
</feature>
<proteinExistence type="predicted"/>
<sequence>MNAIQRRIVLTAPAALTAISLAGCGVGQAIKDNTVDAAKWAFTTQVKSMNIDLDSRIELNPNGQGQPLSTVVRLYQLKTAQSFEAADYAQLQSNDLETLKPDLLTTKDVVLCPGAAVSVAEPMNEDAEFVGVVAFFRKADQSATWKLVIPKKQWKKTDPVRIVASGSTLALAGANPAPVNRTAPIQSAPNASRTESASTVGTERP</sequence>
<organism evidence="3 4">
    <name type="scientific">Ralstonia soli</name>
    <dbReference type="NCBI Taxonomy" id="2953896"/>
    <lineage>
        <taxon>Bacteria</taxon>
        <taxon>Pseudomonadati</taxon>
        <taxon>Pseudomonadota</taxon>
        <taxon>Betaproteobacteria</taxon>
        <taxon>Burkholderiales</taxon>
        <taxon>Burkholderiaceae</taxon>
        <taxon>Ralstonia</taxon>
    </lineage>
</organism>
<feature type="signal peptide" evidence="2">
    <location>
        <begin position="1"/>
        <end position="22"/>
    </location>
</feature>
<dbReference type="PANTHER" id="PTHR37625">
    <property type="entry name" value="OUTER MEMBRANE LIPOPROTEIN-RELATED"/>
    <property type="match status" value="1"/>
</dbReference>
<evidence type="ECO:0000256" key="2">
    <source>
        <dbReference type="SAM" id="SignalP"/>
    </source>
</evidence>
<keyword evidence="4" id="KW-1185">Reference proteome</keyword>
<dbReference type="EMBL" id="JAMXHT010000002">
    <property type="protein sequence ID" value="MCO5397768.1"/>
    <property type="molecule type" value="Genomic_DNA"/>
</dbReference>
<keyword evidence="2" id="KW-0732">Signal</keyword>
<protein>
    <submittedName>
        <fullName evidence="3">Type VI secretion system lipoprotein TssJ</fullName>
    </submittedName>
</protein>
<feature type="region of interest" description="Disordered" evidence="1">
    <location>
        <begin position="173"/>
        <end position="205"/>
    </location>
</feature>
<dbReference type="PANTHER" id="PTHR37625:SF4">
    <property type="entry name" value="OUTER MEMBRANE LIPOPROTEIN"/>
    <property type="match status" value="1"/>
</dbReference>
<evidence type="ECO:0000313" key="3">
    <source>
        <dbReference type="EMBL" id="MCO5397768.1"/>
    </source>
</evidence>
<dbReference type="RefSeq" id="WP_252677928.1">
    <property type="nucleotide sequence ID" value="NZ_JAMXHT010000002.1"/>
</dbReference>
<keyword evidence="3" id="KW-0449">Lipoprotein</keyword>
<dbReference type="Proteomes" id="UP001162811">
    <property type="component" value="Unassembled WGS sequence"/>
</dbReference>
<comment type="caution">
    <text evidence="3">The sequence shown here is derived from an EMBL/GenBank/DDBJ whole genome shotgun (WGS) entry which is preliminary data.</text>
</comment>
<feature type="chain" id="PRO_5046741564" evidence="2">
    <location>
        <begin position="23"/>
        <end position="205"/>
    </location>
</feature>
<name>A0ABT1AHA0_9RALS</name>
<evidence type="ECO:0000313" key="4">
    <source>
        <dbReference type="Proteomes" id="UP001162811"/>
    </source>
</evidence>